<protein>
    <submittedName>
        <fullName evidence="1">Uncharacterized protein</fullName>
    </submittedName>
</protein>
<reference evidence="1 2" key="1">
    <citation type="submission" date="2015-10" db="EMBL/GenBank/DDBJ databases">
        <title>Metagenome-Assembled Genomes uncover a global brackish microbiome.</title>
        <authorList>
            <person name="Hugerth L.W."/>
            <person name="Larsson J."/>
            <person name="Alneberg J."/>
            <person name="Lindh M.V."/>
            <person name="Legrand C."/>
            <person name="Pinhassi J."/>
            <person name="Andersson A.F."/>
        </authorList>
    </citation>
    <scope>NUCLEOTIDE SEQUENCE [LARGE SCALE GENOMIC DNA]</scope>
    <source>
        <strain evidence="1">BACL18 MAG-120507-bin52</strain>
    </source>
</reference>
<accession>A0A0R2RN22</accession>
<proteinExistence type="predicted"/>
<evidence type="ECO:0000313" key="1">
    <source>
        <dbReference type="EMBL" id="KRO61386.1"/>
    </source>
</evidence>
<organism evidence="1 2">
    <name type="scientific">Verrucomicrobia subdivision 6 bacterium BACL9 MAG-120507-bin52</name>
    <dbReference type="NCBI Taxonomy" id="1655590"/>
    <lineage>
        <taxon>Bacteria</taxon>
        <taxon>Pseudomonadati</taxon>
        <taxon>Verrucomicrobiota</taxon>
        <taxon>Verrucomicrobiia</taxon>
        <taxon>Verrucomicrobiales</taxon>
        <taxon>Verrucomicrobia subdivision 6</taxon>
    </lineage>
</organism>
<sequence length="60" mass="6423">MLAGESGALDRVLTFLRSGGSRPPLETLRLAGVDMESPVPVEAALQIFSNRVDELEKILG</sequence>
<dbReference type="SUPFAM" id="SSF55486">
    <property type="entry name" value="Metalloproteases ('zincins'), catalytic domain"/>
    <property type="match status" value="1"/>
</dbReference>
<name>A0A0R2RN22_9BACT</name>
<dbReference type="EMBL" id="LIBO01000238">
    <property type="protein sequence ID" value="KRO61386.1"/>
    <property type="molecule type" value="Genomic_DNA"/>
</dbReference>
<dbReference type="Gene3D" id="1.10.1370.20">
    <property type="entry name" value="Oligoendopeptidase f, C-terminal domain"/>
    <property type="match status" value="1"/>
</dbReference>
<dbReference type="Proteomes" id="UP000051269">
    <property type="component" value="Unassembled WGS sequence"/>
</dbReference>
<comment type="caution">
    <text evidence="1">The sequence shown here is derived from an EMBL/GenBank/DDBJ whole genome shotgun (WGS) entry which is preliminary data.</text>
</comment>
<evidence type="ECO:0000313" key="2">
    <source>
        <dbReference type="Proteomes" id="UP000051269"/>
    </source>
</evidence>
<dbReference type="InterPro" id="IPR042088">
    <property type="entry name" value="OligoPept_F_C"/>
</dbReference>
<dbReference type="AlphaFoldDB" id="A0A0R2RN22"/>
<gene>
    <name evidence="1" type="ORF">ABR82_03560</name>
</gene>